<keyword evidence="3 6" id="KW-0812">Transmembrane</keyword>
<accession>A0ABT7L0C4</accession>
<keyword evidence="5 6" id="KW-0472">Membrane</keyword>
<evidence type="ECO:0000256" key="6">
    <source>
        <dbReference type="SAM" id="Phobius"/>
    </source>
</evidence>
<comment type="subcellular location">
    <subcellularLocation>
        <location evidence="1">Cell membrane</location>
        <topology evidence="1">Single-pass membrane protein</topology>
    </subcellularLocation>
</comment>
<evidence type="ECO:0000256" key="3">
    <source>
        <dbReference type="ARBA" id="ARBA00022692"/>
    </source>
</evidence>
<dbReference type="Proteomes" id="UP001235343">
    <property type="component" value="Unassembled WGS sequence"/>
</dbReference>
<dbReference type="PANTHER" id="PTHR33885">
    <property type="entry name" value="PHAGE SHOCK PROTEIN C"/>
    <property type="match status" value="1"/>
</dbReference>
<reference evidence="8 9" key="1">
    <citation type="submission" date="2023-06" db="EMBL/GenBank/DDBJ databases">
        <title>Aquibacillus rhizosphaerae LR5S19.</title>
        <authorList>
            <person name="Sun J.-Q."/>
        </authorList>
    </citation>
    <scope>NUCLEOTIDE SEQUENCE [LARGE SCALE GENOMIC DNA]</scope>
    <source>
        <strain evidence="8 9">LR5S19</strain>
    </source>
</reference>
<keyword evidence="4 6" id="KW-1133">Transmembrane helix</keyword>
<name>A0ABT7L0C4_9BACI</name>
<organism evidence="8 9">
    <name type="scientific">Aquibacillus rhizosphaerae</name>
    <dbReference type="NCBI Taxonomy" id="3051431"/>
    <lineage>
        <taxon>Bacteria</taxon>
        <taxon>Bacillati</taxon>
        <taxon>Bacillota</taxon>
        <taxon>Bacilli</taxon>
        <taxon>Bacillales</taxon>
        <taxon>Bacillaceae</taxon>
        <taxon>Aquibacillus</taxon>
    </lineage>
</organism>
<evidence type="ECO:0000313" key="9">
    <source>
        <dbReference type="Proteomes" id="UP001235343"/>
    </source>
</evidence>
<dbReference type="InterPro" id="IPR052027">
    <property type="entry name" value="PspC"/>
</dbReference>
<evidence type="ECO:0000256" key="2">
    <source>
        <dbReference type="ARBA" id="ARBA00022475"/>
    </source>
</evidence>
<feature type="transmembrane region" description="Helical" evidence="6">
    <location>
        <begin position="34"/>
        <end position="59"/>
    </location>
</feature>
<evidence type="ECO:0000256" key="4">
    <source>
        <dbReference type="ARBA" id="ARBA00022989"/>
    </source>
</evidence>
<gene>
    <name evidence="8" type="ORF">QQS35_02205</name>
</gene>
<dbReference type="Pfam" id="PF04024">
    <property type="entry name" value="PspC"/>
    <property type="match status" value="1"/>
</dbReference>
<protein>
    <submittedName>
        <fullName evidence="8">PspC domain-containing protein</fullName>
    </submittedName>
</protein>
<dbReference type="EMBL" id="JASTZU010000012">
    <property type="protein sequence ID" value="MDL4839276.1"/>
    <property type="molecule type" value="Genomic_DNA"/>
</dbReference>
<evidence type="ECO:0000256" key="1">
    <source>
        <dbReference type="ARBA" id="ARBA00004162"/>
    </source>
</evidence>
<dbReference type="RefSeq" id="WP_285930129.1">
    <property type="nucleotide sequence ID" value="NZ_JASTZU010000012.1"/>
</dbReference>
<comment type="caution">
    <text evidence="8">The sequence shown here is derived from an EMBL/GenBank/DDBJ whole genome shotgun (WGS) entry which is preliminary data.</text>
</comment>
<sequence length="66" mass="7511">MKKRLVRSKKERMLTGVLGGISDYFNIDPTIVRLVFFIAIPFTAGFPLVFFYIGAAFIIPKEEDVI</sequence>
<feature type="domain" description="Phage shock protein PspC N-terminal" evidence="7">
    <location>
        <begin position="3"/>
        <end position="62"/>
    </location>
</feature>
<dbReference type="InterPro" id="IPR007168">
    <property type="entry name" value="Phageshock_PspC_N"/>
</dbReference>
<evidence type="ECO:0000259" key="7">
    <source>
        <dbReference type="Pfam" id="PF04024"/>
    </source>
</evidence>
<keyword evidence="9" id="KW-1185">Reference proteome</keyword>
<evidence type="ECO:0000256" key="5">
    <source>
        <dbReference type="ARBA" id="ARBA00023136"/>
    </source>
</evidence>
<proteinExistence type="predicted"/>
<keyword evidence="2" id="KW-1003">Cell membrane</keyword>
<dbReference type="PANTHER" id="PTHR33885:SF3">
    <property type="entry name" value="PHAGE SHOCK PROTEIN C"/>
    <property type="match status" value="1"/>
</dbReference>
<evidence type="ECO:0000313" key="8">
    <source>
        <dbReference type="EMBL" id="MDL4839276.1"/>
    </source>
</evidence>